<gene>
    <name evidence="2" type="ORF">RCL2_002776900</name>
</gene>
<sequence length="193" mass="22771">MSKSIKFFNVESLRGYYSFYYMFLDQTSRIRLLISYNNLSYKLGILDVYEVYEVIPRYNVIKQESIRNRVPDVEIIKECKLENLDENDRRLPTTNNYQNKNFQIPQWLIKVKYEKAPRVFVMIPAEKNSAAWTLDKSLCVIGITSFRAQRISRYTSQFASSREHSQRDGSPRLQPSNSENVNYQKKSITYSSG</sequence>
<evidence type="ECO:0000313" key="3">
    <source>
        <dbReference type="Proteomes" id="UP000615446"/>
    </source>
</evidence>
<dbReference type="AlphaFoldDB" id="A0A8H3M9R0"/>
<feature type="region of interest" description="Disordered" evidence="1">
    <location>
        <begin position="157"/>
        <end position="193"/>
    </location>
</feature>
<protein>
    <submittedName>
        <fullName evidence="2">Uncharacterized protein</fullName>
    </submittedName>
</protein>
<comment type="caution">
    <text evidence="2">The sequence shown here is derived from an EMBL/GenBank/DDBJ whole genome shotgun (WGS) entry which is preliminary data.</text>
</comment>
<evidence type="ECO:0000313" key="2">
    <source>
        <dbReference type="EMBL" id="GET01358.1"/>
    </source>
</evidence>
<evidence type="ECO:0000256" key="1">
    <source>
        <dbReference type="SAM" id="MobiDB-lite"/>
    </source>
</evidence>
<feature type="compositionally biased region" description="Basic and acidic residues" evidence="1">
    <location>
        <begin position="161"/>
        <end position="170"/>
    </location>
</feature>
<dbReference type="Proteomes" id="UP000615446">
    <property type="component" value="Unassembled WGS sequence"/>
</dbReference>
<proteinExistence type="predicted"/>
<feature type="compositionally biased region" description="Polar residues" evidence="1">
    <location>
        <begin position="173"/>
        <end position="193"/>
    </location>
</feature>
<organism evidence="2 3">
    <name type="scientific">Rhizophagus clarus</name>
    <dbReference type="NCBI Taxonomy" id="94130"/>
    <lineage>
        <taxon>Eukaryota</taxon>
        <taxon>Fungi</taxon>
        <taxon>Fungi incertae sedis</taxon>
        <taxon>Mucoromycota</taxon>
        <taxon>Glomeromycotina</taxon>
        <taxon>Glomeromycetes</taxon>
        <taxon>Glomerales</taxon>
        <taxon>Glomeraceae</taxon>
        <taxon>Rhizophagus</taxon>
    </lineage>
</organism>
<dbReference type="OrthoDB" id="2314558at2759"/>
<accession>A0A8H3M9R0</accession>
<reference evidence="2" key="1">
    <citation type="submission" date="2019-10" db="EMBL/GenBank/DDBJ databases">
        <title>Conservation and host-specific expression of non-tandemly repeated heterogenous ribosome RNA gene in arbuscular mycorrhizal fungi.</title>
        <authorList>
            <person name="Maeda T."/>
            <person name="Kobayashi Y."/>
            <person name="Nakagawa T."/>
            <person name="Ezawa T."/>
            <person name="Yamaguchi K."/>
            <person name="Bino T."/>
            <person name="Nishimoto Y."/>
            <person name="Shigenobu S."/>
            <person name="Kawaguchi M."/>
        </authorList>
    </citation>
    <scope>NUCLEOTIDE SEQUENCE</scope>
    <source>
        <strain evidence="2">HR1</strain>
    </source>
</reference>
<dbReference type="EMBL" id="BLAL01000298">
    <property type="protein sequence ID" value="GET01358.1"/>
    <property type="molecule type" value="Genomic_DNA"/>
</dbReference>
<name>A0A8H3M9R0_9GLOM</name>